<accession>A0ACB8A1V2</accession>
<organism evidence="1 2">
    <name type="scientific">Hygrophoropsis aurantiaca</name>
    <dbReference type="NCBI Taxonomy" id="72124"/>
    <lineage>
        <taxon>Eukaryota</taxon>
        <taxon>Fungi</taxon>
        <taxon>Dikarya</taxon>
        <taxon>Basidiomycota</taxon>
        <taxon>Agaricomycotina</taxon>
        <taxon>Agaricomycetes</taxon>
        <taxon>Agaricomycetidae</taxon>
        <taxon>Boletales</taxon>
        <taxon>Coniophorineae</taxon>
        <taxon>Hygrophoropsidaceae</taxon>
        <taxon>Hygrophoropsis</taxon>
    </lineage>
</organism>
<proteinExistence type="predicted"/>
<comment type="caution">
    <text evidence="1">The sequence shown here is derived from an EMBL/GenBank/DDBJ whole genome shotgun (WGS) entry which is preliminary data.</text>
</comment>
<sequence>MTFRYILLKTTEVVVGPLEYCGNARVVRTAGGRDKLLSICRADPQLNVYYAKREYLGFERLQGRLDEPMKGKGVNAKRIRKKGMTELQKAAREQSVSRLFPDDALSNPDMDSNIQEEDARPRKRRRCSDKHISVSIPLHGTRPSRRSQLANITTNIL</sequence>
<dbReference type="Proteomes" id="UP000790377">
    <property type="component" value="Unassembled WGS sequence"/>
</dbReference>
<dbReference type="EMBL" id="MU267933">
    <property type="protein sequence ID" value="KAH7907154.1"/>
    <property type="molecule type" value="Genomic_DNA"/>
</dbReference>
<name>A0ACB8A1V2_9AGAM</name>
<protein>
    <submittedName>
        <fullName evidence="1">Uncharacterized protein</fullName>
    </submittedName>
</protein>
<keyword evidence="2" id="KW-1185">Reference proteome</keyword>
<evidence type="ECO:0000313" key="2">
    <source>
        <dbReference type="Proteomes" id="UP000790377"/>
    </source>
</evidence>
<evidence type="ECO:0000313" key="1">
    <source>
        <dbReference type="EMBL" id="KAH7907154.1"/>
    </source>
</evidence>
<reference evidence="1" key="1">
    <citation type="journal article" date="2021" name="New Phytol.">
        <title>Evolutionary innovations through gain and loss of genes in the ectomycorrhizal Boletales.</title>
        <authorList>
            <person name="Wu G."/>
            <person name="Miyauchi S."/>
            <person name="Morin E."/>
            <person name="Kuo A."/>
            <person name="Drula E."/>
            <person name="Varga T."/>
            <person name="Kohler A."/>
            <person name="Feng B."/>
            <person name="Cao Y."/>
            <person name="Lipzen A."/>
            <person name="Daum C."/>
            <person name="Hundley H."/>
            <person name="Pangilinan J."/>
            <person name="Johnson J."/>
            <person name="Barry K."/>
            <person name="LaButti K."/>
            <person name="Ng V."/>
            <person name="Ahrendt S."/>
            <person name="Min B."/>
            <person name="Choi I.G."/>
            <person name="Park H."/>
            <person name="Plett J.M."/>
            <person name="Magnuson J."/>
            <person name="Spatafora J.W."/>
            <person name="Nagy L.G."/>
            <person name="Henrissat B."/>
            <person name="Grigoriev I.V."/>
            <person name="Yang Z.L."/>
            <person name="Xu J."/>
            <person name="Martin F.M."/>
        </authorList>
    </citation>
    <scope>NUCLEOTIDE SEQUENCE</scope>
    <source>
        <strain evidence="1">ATCC 28755</strain>
    </source>
</reference>
<gene>
    <name evidence="1" type="ORF">BJ138DRAFT_1116933</name>
</gene>